<gene>
    <name evidence="6" type="primary">rps3</name>
    <name evidence="6" type="ORF">AN617_39</name>
</gene>
<dbReference type="PROSITE" id="PS00548">
    <property type="entry name" value="RIBOSOMAL_S3"/>
    <property type="match status" value="1"/>
</dbReference>
<feature type="domain" description="Small ribosomal subunit protein uS3 C-terminal" evidence="5">
    <location>
        <begin position="188"/>
        <end position="250"/>
    </location>
</feature>
<geneLocation type="mitochondrion" evidence="6"/>
<keyword evidence="6" id="KW-0496">Mitochondrion</keyword>
<dbReference type="GO" id="GO:0005840">
    <property type="term" value="C:ribosome"/>
    <property type="evidence" value="ECO:0007669"/>
    <property type="project" value="UniProtKB-KW"/>
</dbReference>
<keyword evidence="3 4" id="KW-0687">Ribonucleoprotein</keyword>
<evidence type="ECO:0000256" key="4">
    <source>
        <dbReference type="RuleBase" id="RU003624"/>
    </source>
</evidence>
<dbReference type="RefSeq" id="YP_009240007.1">
    <property type="nucleotide sequence ID" value="NC_029731.1"/>
</dbReference>
<dbReference type="Pfam" id="PF00189">
    <property type="entry name" value="Ribosomal_S3_C"/>
    <property type="match status" value="1"/>
</dbReference>
<keyword evidence="2 4" id="KW-0689">Ribosomal protein</keyword>
<dbReference type="Gene3D" id="3.30.1140.32">
    <property type="entry name" value="Ribosomal protein S3, C-terminal domain"/>
    <property type="match status" value="1"/>
</dbReference>
<dbReference type="GeneID" id="27074336"/>
<dbReference type="EMBL" id="KT806043">
    <property type="protein sequence ID" value="AMN87088.1"/>
    <property type="molecule type" value="Genomic_DNA"/>
</dbReference>
<name>A0A140GYR6_9EUKA</name>
<dbReference type="GO" id="GO:0006412">
    <property type="term" value="P:translation"/>
    <property type="evidence" value="ECO:0007669"/>
    <property type="project" value="InterPro"/>
</dbReference>
<dbReference type="InterPro" id="IPR036419">
    <property type="entry name" value="Ribosomal_S3_C_sf"/>
</dbReference>
<reference evidence="6" key="1">
    <citation type="journal article" date="2016" name="Sci. Rep.">
        <title>Comparative genomics of mitochondria in chlorarachniophyte algae: endosymbiotic gene transfer and organellar genome dynamics.</title>
        <authorList>
            <person name="Tanifuji G."/>
            <person name="Archibald J.M."/>
            <person name="Hashimoto T."/>
        </authorList>
    </citation>
    <scope>NUCLEOTIDE SEQUENCE</scope>
    <source>
        <strain evidence="6">CCMP622</strain>
    </source>
</reference>
<protein>
    <submittedName>
        <fullName evidence="6">Ribosomal protein S3</fullName>
    </submittedName>
</protein>
<proteinExistence type="inferred from homology"/>
<evidence type="ECO:0000256" key="1">
    <source>
        <dbReference type="ARBA" id="ARBA00010761"/>
    </source>
</evidence>
<evidence type="ECO:0000256" key="3">
    <source>
        <dbReference type="ARBA" id="ARBA00023274"/>
    </source>
</evidence>
<dbReference type="InterPro" id="IPR001351">
    <property type="entry name" value="Ribosomal_uS3_C"/>
</dbReference>
<comment type="similarity">
    <text evidence="1 4">Belongs to the universal ribosomal protein uS3 family.</text>
</comment>
<organism evidence="6">
    <name type="scientific">Lotharella oceanica</name>
    <dbReference type="NCBI Taxonomy" id="641309"/>
    <lineage>
        <taxon>Eukaryota</taxon>
        <taxon>Sar</taxon>
        <taxon>Rhizaria</taxon>
        <taxon>Cercozoa</taxon>
        <taxon>Chlorarachniophyceae</taxon>
        <taxon>Lotharella</taxon>
    </lineage>
</organism>
<evidence type="ECO:0000259" key="5">
    <source>
        <dbReference type="Pfam" id="PF00189"/>
    </source>
</evidence>
<dbReference type="SUPFAM" id="SSF54821">
    <property type="entry name" value="Ribosomal protein S3 C-terminal domain"/>
    <property type="match status" value="1"/>
</dbReference>
<dbReference type="AlphaFoldDB" id="A0A140GYR6"/>
<accession>A0A140GYR6</accession>
<dbReference type="InterPro" id="IPR018280">
    <property type="entry name" value="Ribosomal_uS3_CS"/>
</dbReference>
<dbReference type="GO" id="GO:0003735">
    <property type="term" value="F:structural constituent of ribosome"/>
    <property type="evidence" value="ECO:0007669"/>
    <property type="project" value="InterPro"/>
</dbReference>
<dbReference type="GO" id="GO:1990904">
    <property type="term" value="C:ribonucleoprotein complex"/>
    <property type="evidence" value="ECO:0007669"/>
    <property type="project" value="UniProtKB-KW"/>
</dbReference>
<sequence length="264" mass="31223">MGKRTNPLGLRLGYLETWRTTLPNPYNTSGFRSNLSDAAFFAASRFFLYRNRRVFWSSLLDKGFICVLHLFVDSLPGVAQLWELRNTFTSLFERLFVFRMHLLQAWLKGTRRRQVSLTKSMSPGRRPNRFRTNRFFFCSAALIKLGFSSSNASLVTRVVCDLFRKHRRHWVVFRFIKLTFNISFKRYASIKGIRLAISGKINTRRRRPKRARRRMFRMGLIPFQQFRHSVDYSYRLVATKFGAFGVKLWVFRQGPVPLQEGRVL</sequence>
<evidence type="ECO:0000256" key="2">
    <source>
        <dbReference type="ARBA" id="ARBA00022980"/>
    </source>
</evidence>
<evidence type="ECO:0000313" key="6">
    <source>
        <dbReference type="EMBL" id="AMN87088.1"/>
    </source>
</evidence>